<name>A0A2T7PE14_POMCA</name>
<keyword evidence="9" id="KW-0732">Signal</keyword>
<dbReference type="InterPro" id="IPR017978">
    <property type="entry name" value="GPCR_3_C"/>
</dbReference>
<feature type="region of interest" description="Disordered" evidence="7">
    <location>
        <begin position="2829"/>
        <end position="2873"/>
    </location>
</feature>
<dbReference type="EMBL" id="PZQS01000004">
    <property type="protein sequence ID" value="PVD31655.1"/>
    <property type="molecule type" value="Genomic_DNA"/>
</dbReference>
<dbReference type="PANTHER" id="PTHR24060">
    <property type="entry name" value="METABOTROPIC GLUTAMATE RECEPTOR"/>
    <property type="match status" value="1"/>
</dbReference>
<feature type="transmembrane region" description="Helical" evidence="8">
    <location>
        <begin position="2558"/>
        <end position="2581"/>
    </location>
</feature>
<reference evidence="11 12" key="1">
    <citation type="submission" date="2018-04" db="EMBL/GenBank/DDBJ databases">
        <title>The genome of golden apple snail Pomacea canaliculata provides insight into stress tolerance and invasive adaptation.</title>
        <authorList>
            <person name="Liu C."/>
            <person name="Liu B."/>
            <person name="Ren Y."/>
            <person name="Zhang Y."/>
            <person name="Wang H."/>
            <person name="Li S."/>
            <person name="Jiang F."/>
            <person name="Yin L."/>
            <person name="Zhang G."/>
            <person name="Qian W."/>
            <person name="Fan W."/>
        </authorList>
    </citation>
    <scope>NUCLEOTIDE SEQUENCE [LARGE SCALE GENOMIC DNA]</scope>
    <source>
        <strain evidence="11">SZHN2017</strain>
        <tissue evidence="11">Muscle</tissue>
    </source>
</reference>
<feature type="transmembrane region" description="Helical" evidence="8">
    <location>
        <begin position="2667"/>
        <end position="2690"/>
    </location>
</feature>
<feature type="signal peptide" evidence="9">
    <location>
        <begin position="1"/>
        <end position="17"/>
    </location>
</feature>
<dbReference type="GO" id="GO:0016020">
    <property type="term" value="C:membrane"/>
    <property type="evidence" value="ECO:0007669"/>
    <property type="project" value="UniProtKB-SubCell"/>
</dbReference>
<feature type="transmembrane region" description="Helical" evidence="8">
    <location>
        <begin position="2719"/>
        <end position="2740"/>
    </location>
</feature>
<evidence type="ECO:0000256" key="6">
    <source>
        <dbReference type="ARBA" id="ARBA00023180"/>
    </source>
</evidence>
<feature type="transmembrane region" description="Helical" evidence="8">
    <location>
        <begin position="2626"/>
        <end position="2647"/>
    </location>
</feature>
<dbReference type="SUPFAM" id="SSF53822">
    <property type="entry name" value="Periplasmic binding protein-like I"/>
    <property type="match status" value="5"/>
</dbReference>
<evidence type="ECO:0000259" key="10">
    <source>
        <dbReference type="PROSITE" id="PS50259"/>
    </source>
</evidence>
<comment type="subcellular location">
    <subcellularLocation>
        <location evidence="1">Membrane</location>
        <topology evidence="1">Multi-pass membrane protein</topology>
    </subcellularLocation>
</comment>
<keyword evidence="2 8" id="KW-0812">Transmembrane</keyword>
<dbReference type="InterPro" id="IPR050726">
    <property type="entry name" value="mGluR"/>
</dbReference>
<proteinExistence type="predicted"/>
<dbReference type="Pfam" id="PF00003">
    <property type="entry name" value="7tm_3"/>
    <property type="match status" value="1"/>
</dbReference>
<gene>
    <name evidence="11" type="ORF">C0Q70_07073</name>
</gene>
<dbReference type="OrthoDB" id="425344at2759"/>
<keyword evidence="3 8" id="KW-1133">Transmembrane helix</keyword>
<dbReference type="GO" id="GO:0004930">
    <property type="term" value="F:G protein-coupled receptor activity"/>
    <property type="evidence" value="ECO:0007669"/>
    <property type="project" value="InterPro"/>
</dbReference>
<feature type="domain" description="G-protein coupled receptors family 3 profile" evidence="10">
    <location>
        <begin position="2575"/>
        <end position="2805"/>
    </location>
</feature>
<evidence type="ECO:0000256" key="4">
    <source>
        <dbReference type="ARBA" id="ARBA00023136"/>
    </source>
</evidence>
<keyword evidence="12" id="KW-1185">Reference proteome</keyword>
<dbReference type="InterPro" id="IPR001828">
    <property type="entry name" value="ANF_lig-bd_rcpt"/>
</dbReference>
<dbReference type="Gene3D" id="3.40.50.2300">
    <property type="match status" value="10"/>
</dbReference>
<dbReference type="Proteomes" id="UP000245119">
    <property type="component" value="Linkage Group LG4"/>
</dbReference>
<dbReference type="Pfam" id="PF01094">
    <property type="entry name" value="ANF_receptor"/>
    <property type="match status" value="5"/>
</dbReference>
<sequence>MASIILTLALLCPSIVAQTLVSQTCNLQRTATIQSGAQAIIGGVIKIHEKGSNGYGCGVPTGSMQAYEALRWALNLINKKNETLNGQYLTDYYVPGIRLGMQIMLYCGSSDESAVAAVPYLFPGLSSDTLSCVASPSNMTLGIVGTSDSGSTNGILSFTKKFNIPVISYASTFPDLTYSKMFSNFLRTIPPDGLLTQVLGLFLVRLNWKYIVVVYEDSTYGQGAYDQLRPALASAGICLTAAIRADPDDTTQATAQSILGQAVAADAVGAVFLGSTPLASALLREGANVNGAGKLQWIFTDSVPLDSDFSIVYPRGIISIVPASRYIVEFEDHWVRIDEENPSVENPWFKEWYMQKYNCRLNGVSNSKSPCSSMYQGLTAAEIERRKRLNFVQDQFVEPAVHSVFAYAAALRKAQADRCGIGFSGICPSLVNMTHQEFLVYLKAVNFIYAARERVPSLASDQYAPYYAAKKLLFDSKGDLVNPSFSIWNYNNIPNGEGEAVYRFREVGNYISGHLTVSLDQIVMYTENRLARLPALPSSLCPATGCSPCLGLPSEVKYVYIHGDVIINGIFSLHSKGTINFSCGDLASKIHPLYLEAMIYAVTRVNNDSSILHGVKLGALGIDDCMDSILSTSFITQVQQGLLTIKDQAGNTLDPRKVEAYTGAYDAPLTITPADLMNTFKHPLIGYRASSSVLDDRSSYPYYAKVFPSLEDELRAIILILEKLKWYYIQVMYSTDAYAEEDVMMFKRLAAQAGICVVASFDFDDIASFVLDALNAHNNVRPVVLLLSSDKHQKFLMYLSALGTTGDFNYVATTTLGSDTTIMQRYTGVGEGYISIDWSLSPLTQFFSWLDQQRVNTYTIDPWFTEWFEALYNCSLGGSSMGRYQSQCADTANKSVTSSPGFVKELNVGHVINSVYAIARGLNAVLLRYCGQNYNQVCGAFTNAASKGMDLLDEILKVSFQIEDLPLQTFSFDGYSGHVPFIIYNFVSGTFLSVGTVDPQSNTIQTSQDIKLYGSTSTSSVLSMCDQPCLECFYMFTYQNYWYIDGDLLVPAVFDVHFKGSSMFSCGLLRETNGVQYTEAFKYALDLVNSGTLSRLGLHGVRLGGIAFDGCTNPPRSSAIINGVMGRTLPVKNDRGSMVDPSKFISWLTYDSESTMKAANLLQMINMPVVTPFATAPQLFNKTRYRTFFRTIPSDALIAKGMADLLGQLKKFYVITLNAPDEGSRGARDKFREYLKDYGICVIASFEFETDGTIEIILKSISESTTQFVAVFSEPDQYIPEMLQYKNDHLTSDIIFISNRWWDLQRLGFASKNVVYRSMAFRLQDPTVTGFIRYLENLSLTNTTNPWLPEYYEALFKCNLAGSSKYNKACEQQNLGRSNSVQQDLRTLSTINAVHALALALDETLQLKCGANYSGVCTQFLTGFDTLDIIMQKMDNETFTDIVNLFFDFVEREANRNFEVLSYNEHGISNNVGTLTSDGKVALLMDTSLYSSVRSQCSEDCLVCLGVESNFRNFSYRVGDLYIIGLFDVHNGSASPYACGSINDRQGLQLLEAFNYAVEVISNKTGLFTGLLRGVRIGSIGFDVCKSPLRAANLVANFQSGRIPLVLPGGLTVNPRQILAYVGPFDTSATIAVAEILSAIGIPQITYGAMGLELQDPVHYSYLLRSVPADDKQSRAVISYLKFFNLTNVQVISTFETIGEMMKEEFMRLALLNLVCITKNYTVGETGVITDAEATEVITKVTSVPQASVVVLLVDDPFPILKAAGKNPTAQKFLWVATNRWGFNPRYLDGQLNDLLRDRSSKNVIIFDIETADVPGYDVYLERKTPDNYRTDPWFQDYYEFLFGCVWNADGSGTAACDKTRGISRADNYIQDPYVLYVVNAVFSVGLAIHGALYQVCAATDGICPKFEVTGNRRDIVLEHLKKVNFTDDTMQPFYYEATGQSSRGFHVYNVTTSNDGTSSYMYRNVGSYNDTHFLKVKLDITYDVIYEARCTPFVNCTCEFPPYVPSRYMLKPSPSALNLVFVGDIHEGYSDNPFMCSNTVIGRDFFRMMAFFYAINSVNLNSGLRYPESLRLGGLALDTCSSTLRLDQDIFNLLSGYALCDTSLTGQVIAPSTVVAIVPDGNENAVGVSEILASTNITLISPTATSSELNEYYMSSNFLNIVPPDERQALIILQIMDYLSWDYATIIYTQGAGNLGAMNELLNQASAARSVCFGQALGLPQLASIADAENILEQVGQQVGSKVVVLFTTPDHTRLVLQAAKNKGLAGRYVWLGTTTWGQSSEIVSGLEQEASGAITLQAHSVMVDDFRNFIKSLTYTNRQGVPDDWFEEIYQTLHQCVIREAKRPLPFSSLCTKTEQITDDMVPYDPTVLHTIIAVYMVAQGLNNIPSCKSSSLTISACLSIIQNRHQSIYEAILNSEYRVLPTLLGSNSFSFSFDKNGYGNIGIDILNFHSDPSGSGYIYSLLGSYTNQLNFTSRNYQGLSLYDVGVIPNSNCVGSQCKCSGPVSLSGVSTGDWTYEPSTSSAKVNDEGRTYYDPQTGQFFYVEKIPSVTSRFSDMWGVAVSTLAAIGVFSSLALFIYLLVVYPVRGGTSILGYVLAFGIILLYGLVFAFVAHASMELCGLRRFCLGICYAICYGSLFVKLVDCWRSREKEDVFEVKYNKLGRPLGFFMIVVLLVLVQVIINVEWLILEPPKVVRIFYNSQYWPRCTPHDFSEEGLVLSLCYIMVIIFLTIILGLCTFNSRKNHRESRWILGIAILAVPTWVVWCAWAILGAVRTRDAAVAIGLLVNATILLLLGPVRKLYLLNKYQALVDEEEKKNLREQQERDYASQYEKQYDNKPRLHDISSAHGSTRGSTYRYPPSSVGRSGAASYR</sequence>
<feature type="chain" id="PRO_5015452670" description="G-protein coupled receptors family 3 profile domain-containing protein" evidence="9">
    <location>
        <begin position="18"/>
        <end position="2873"/>
    </location>
</feature>
<dbReference type="InterPro" id="IPR028082">
    <property type="entry name" value="Peripla_BP_I"/>
</dbReference>
<evidence type="ECO:0000256" key="7">
    <source>
        <dbReference type="SAM" id="MobiDB-lite"/>
    </source>
</evidence>
<evidence type="ECO:0000256" key="2">
    <source>
        <dbReference type="ARBA" id="ARBA00022692"/>
    </source>
</evidence>
<keyword evidence="4 8" id="KW-0472">Membrane</keyword>
<evidence type="ECO:0000256" key="5">
    <source>
        <dbReference type="ARBA" id="ARBA00023170"/>
    </source>
</evidence>
<keyword evidence="5" id="KW-0675">Receptor</keyword>
<dbReference type="CDD" id="cd13953">
    <property type="entry name" value="7tm_classC_mGluR-like"/>
    <property type="match status" value="1"/>
</dbReference>
<comment type="caution">
    <text evidence="11">The sequence shown here is derived from an EMBL/GenBank/DDBJ whole genome shotgun (WGS) entry which is preliminary data.</text>
</comment>
<feature type="compositionally biased region" description="Basic and acidic residues" evidence="7">
    <location>
        <begin position="2829"/>
        <end position="2846"/>
    </location>
</feature>
<feature type="transmembrane region" description="Helical" evidence="8">
    <location>
        <begin position="2780"/>
        <end position="2799"/>
    </location>
</feature>
<organism evidence="11 12">
    <name type="scientific">Pomacea canaliculata</name>
    <name type="common">Golden apple snail</name>
    <dbReference type="NCBI Taxonomy" id="400727"/>
    <lineage>
        <taxon>Eukaryota</taxon>
        <taxon>Metazoa</taxon>
        <taxon>Spiralia</taxon>
        <taxon>Lophotrochozoa</taxon>
        <taxon>Mollusca</taxon>
        <taxon>Gastropoda</taxon>
        <taxon>Caenogastropoda</taxon>
        <taxon>Architaenioglossa</taxon>
        <taxon>Ampullarioidea</taxon>
        <taxon>Ampullariidae</taxon>
        <taxon>Pomacea</taxon>
    </lineage>
</organism>
<evidence type="ECO:0000256" key="1">
    <source>
        <dbReference type="ARBA" id="ARBA00004141"/>
    </source>
</evidence>
<dbReference type="PROSITE" id="PS50259">
    <property type="entry name" value="G_PROTEIN_RECEP_F3_4"/>
    <property type="match status" value="1"/>
</dbReference>
<feature type="transmembrane region" description="Helical" evidence="8">
    <location>
        <begin position="2593"/>
        <end position="2614"/>
    </location>
</feature>
<evidence type="ECO:0000313" key="11">
    <source>
        <dbReference type="EMBL" id="PVD31655.1"/>
    </source>
</evidence>
<evidence type="ECO:0000256" key="3">
    <source>
        <dbReference type="ARBA" id="ARBA00022989"/>
    </source>
</evidence>
<protein>
    <recommendedName>
        <fullName evidence="10">G-protein coupled receptors family 3 profile domain-containing protein</fullName>
    </recommendedName>
</protein>
<evidence type="ECO:0000256" key="8">
    <source>
        <dbReference type="SAM" id="Phobius"/>
    </source>
</evidence>
<accession>A0A2T7PE14</accession>
<dbReference type="PRINTS" id="PR00248">
    <property type="entry name" value="GPCRMGR"/>
</dbReference>
<evidence type="ECO:0000256" key="9">
    <source>
        <dbReference type="SAM" id="SignalP"/>
    </source>
</evidence>
<dbReference type="OMA" id="FVQDQFV"/>
<evidence type="ECO:0000313" key="12">
    <source>
        <dbReference type="Proteomes" id="UP000245119"/>
    </source>
</evidence>
<feature type="transmembrane region" description="Helical" evidence="8">
    <location>
        <begin position="2752"/>
        <end position="2774"/>
    </location>
</feature>
<dbReference type="InterPro" id="IPR000337">
    <property type="entry name" value="GPCR_3"/>
</dbReference>
<keyword evidence="6" id="KW-0325">Glycoprotein</keyword>